<evidence type="ECO:0000313" key="3">
    <source>
        <dbReference type="Proteomes" id="UP000190750"/>
    </source>
</evidence>
<proteinExistence type="predicted"/>
<sequence>MHQKQAVALLSIALCAPVFAADLTEDDALNLADTTSESAAVEASSWRIFTEATAGRTTVHQWGQPDRTEDTQRLSLDLLIDKKLSPELRAVLSDRLDLNHQSKALGQKTLNSLKEAYLSWQPQNDRVLDVGRINVRYGAAMGYNPTDYFREGANRAITSFDPNAIRENRMGTAMLRGQTLWQGGALTAIVAPKVSDKPNHGDWSADFGSTNNRDRWLVSVSHQLADNFNPQLVVYGDQRQPVQMGLNLAMLVNDATVAHVEWSGGRQKTLLAQALPLSPALAQDEAFRNRLATGLTYTTANKLSITGEYHYNGAAVDKAVWNALRTSSMLDYASYRALIEEQLDLTTRQATFVRASWQDAFINRLDLTAVLRYNLDDHSKLSWLEARYRFDKSEIALQWMMASGDDRSDFGAMAQRRYIQALFRHYF</sequence>
<dbReference type="STRING" id="28066.RF819_11475"/>
<evidence type="ECO:0008006" key="4">
    <source>
        <dbReference type="Google" id="ProtNLM"/>
    </source>
</evidence>
<reference evidence="2 3" key="1">
    <citation type="submission" date="2017-01" db="EMBL/GenBank/DDBJ databases">
        <title>Genome sequencing of Rhodoferax fermentans JCM 7819.</title>
        <authorList>
            <person name="Kim Y.J."/>
            <person name="Farh M.E.-A."/>
            <person name="Yang D.-C."/>
        </authorList>
    </citation>
    <scope>NUCLEOTIDE SEQUENCE [LARGE SCALE GENOMIC DNA]</scope>
    <source>
        <strain evidence="2 3">JCM 7819</strain>
    </source>
</reference>
<accession>A0A1T1AT71</accession>
<gene>
    <name evidence="2" type="ORF">RF819_11475</name>
</gene>
<protein>
    <recommendedName>
        <fullName evidence="4">Porin</fullName>
    </recommendedName>
</protein>
<dbReference type="EMBL" id="MTJN01000002">
    <property type="protein sequence ID" value="OOV07267.1"/>
    <property type="molecule type" value="Genomic_DNA"/>
</dbReference>
<dbReference type="RefSeq" id="WP_078365104.1">
    <property type="nucleotide sequence ID" value="NZ_MTJN01000002.1"/>
</dbReference>
<dbReference type="OrthoDB" id="6495687at2"/>
<keyword evidence="3" id="KW-1185">Reference proteome</keyword>
<feature type="chain" id="PRO_5012391063" description="Porin" evidence="1">
    <location>
        <begin position="21"/>
        <end position="427"/>
    </location>
</feature>
<comment type="caution">
    <text evidence="2">The sequence shown here is derived from an EMBL/GenBank/DDBJ whole genome shotgun (WGS) entry which is preliminary data.</text>
</comment>
<name>A0A1T1AT71_RHOFE</name>
<keyword evidence="1" id="KW-0732">Signal</keyword>
<dbReference type="AlphaFoldDB" id="A0A1T1AT71"/>
<organism evidence="2 3">
    <name type="scientific">Rhodoferax fermentans</name>
    <dbReference type="NCBI Taxonomy" id="28066"/>
    <lineage>
        <taxon>Bacteria</taxon>
        <taxon>Pseudomonadati</taxon>
        <taxon>Pseudomonadota</taxon>
        <taxon>Betaproteobacteria</taxon>
        <taxon>Burkholderiales</taxon>
        <taxon>Comamonadaceae</taxon>
        <taxon>Rhodoferax</taxon>
    </lineage>
</organism>
<evidence type="ECO:0000313" key="2">
    <source>
        <dbReference type="EMBL" id="OOV07267.1"/>
    </source>
</evidence>
<evidence type="ECO:0000256" key="1">
    <source>
        <dbReference type="SAM" id="SignalP"/>
    </source>
</evidence>
<dbReference type="Proteomes" id="UP000190750">
    <property type="component" value="Unassembled WGS sequence"/>
</dbReference>
<feature type="signal peptide" evidence="1">
    <location>
        <begin position="1"/>
        <end position="20"/>
    </location>
</feature>